<evidence type="ECO:0000313" key="1">
    <source>
        <dbReference type="EMBL" id="PHH79907.1"/>
    </source>
</evidence>
<protein>
    <recommendedName>
        <fullName evidence="3">Galactose oxidase</fullName>
    </recommendedName>
</protein>
<evidence type="ECO:0008006" key="3">
    <source>
        <dbReference type="Google" id="ProtNLM"/>
    </source>
</evidence>
<sequence>MAILGGLVTNVTTAIVQFYDIPSNTWSSGPDIPIPLNHLNAAVVNGNIYLLGGLAVLPNGTWSAIPYSWVYKPAEGYWKPISPMPEGTARGSAVTMPYGNTIFLAGGETINVPGAYQDSTDIVSAYDTSRDEWRVLPALPEPRQHATGAIVDDVMYVIGGRTGCRRSVKDNVYALNLKHPDGQWESRADMPTPRGGIMGGVVGKSIYVFGGEGNPEPGTNGMFNDTTAFDTVTGKWSVLEPMQKPRHGSQAVSVDDCIYIPGGSLVEGGPTVEYSDKFCP</sequence>
<dbReference type="InterPro" id="IPR006652">
    <property type="entry name" value="Kelch_1"/>
</dbReference>
<proteinExistence type="predicted"/>
<dbReference type="SMART" id="SM00612">
    <property type="entry name" value="Kelch"/>
    <property type="match status" value="5"/>
</dbReference>
<dbReference type="OrthoDB" id="45365at2759"/>
<dbReference type="PANTHER" id="PTHR45632:SF24">
    <property type="entry name" value="GALACTOSE OXIDASE"/>
    <property type="match status" value="1"/>
</dbReference>
<comment type="caution">
    <text evidence="1">The sequence shown here is derived from an EMBL/GenBank/DDBJ whole genome shotgun (WGS) entry which is preliminary data.</text>
</comment>
<accession>A0A2C5ZFW1</accession>
<reference evidence="1 2" key="1">
    <citation type="submission" date="2017-06" db="EMBL/GenBank/DDBJ databases">
        <title>Ant-infecting Ophiocordyceps genomes reveal a high diversity of potential behavioral manipulation genes and a possible major role for enterotoxins.</title>
        <authorList>
            <person name="De Bekker C."/>
            <person name="Evans H.C."/>
            <person name="Brachmann A."/>
            <person name="Hughes D.P."/>
        </authorList>
    </citation>
    <scope>NUCLEOTIDE SEQUENCE [LARGE SCALE GENOMIC DNA]</scope>
    <source>
        <strain evidence="1 2">Map16</strain>
    </source>
</reference>
<dbReference type="SUPFAM" id="SSF50965">
    <property type="entry name" value="Galactose oxidase, central domain"/>
    <property type="match status" value="1"/>
</dbReference>
<gene>
    <name evidence="1" type="ORF">CDD80_3494</name>
</gene>
<dbReference type="InterPro" id="IPR011043">
    <property type="entry name" value="Gal_Oxase/kelch_b-propeller"/>
</dbReference>
<evidence type="ECO:0000313" key="2">
    <source>
        <dbReference type="Proteomes" id="UP000226431"/>
    </source>
</evidence>
<dbReference type="Pfam" id="PF24681">
    <property type="entry name" value="Kelch_KLHDC2_KLHL20_DRC7"/>
    <property type="match status" value="1"/>
</dbReference>
<keyword evidence="2" id="KW-1185">Reference proteome</keyword>
<dbReference type="AlphaFoldDB" id="A0A2C5ZFW1"/>
<dbReference type="InterPro" id="IPR015915">
    <property type="entry name" value="Kelch-typ_b-propeller"/>
</dbReference>
<dbReference type="EMBL" id="NJES01000031">
    <property type="protein sequence ID" value="PHH79907.1"/>
    <property type="molecule type" value="Genomic_DNA"/>
</dbReference>
<organism evidence="1 2">
    <name type="scientific">Ophiocordyceps camponoti-rufipedis</name>
    <dbReference type="NCBI Taxonomy" id="2004952"/>
    <lineage>
        <taxon>Eukaryota</taxon>
        <taxon>Fungi</taxon>
        <taxon>Dikarya</taxon>
        <taxon>Ascomycota</taxon>
        <taxon>Pezizomycotina</taxon>
        <taxon>Sordariomycetes</taxon>
        <taxon>Hypocreomycetidae</taxon>
        <taxon>Hypocreales</taxon>
        <taxon>Ophiocordycipitaceae</taxon>
        <taxon>Ophiocordyceps</taxon>
    </lineage>
</organism>
<name>A0A2C5ZFW1_9HYPO</name>
<dbReference type="PANTHER" id="PTHR45632">
    <property type="entry name" value="LD33804P"/>
    <property type="match status" value="1"/>
</dbReference>
<dbReference type="STRING" id="2004952.A0A2C5ZFW1"/>
<dbReference type="Gene3D" id="2.120.10.80">
    <property type="entry name" value="Kelch-type beta propeller"/>
    <property type="match status" value="1"/>
</dbReference>
<dbReference type="Proteomes" id="UP000226431">
    <property type="component" value="Unassembled WGS sequence"/>
</dbReference>